<keyword evidence="11 24" id="KW-1133">Transmembrane helix</keyword>
<feature type="compositionally biased region" description="Basic and acidic residues" evidence="23">
    <location>
        <begin position="1"/>
        <end position="11"/>
    </location>
</feature>
<feature type="transmembrane region" description="Helical" evidence="24">
    <location>
        <begin position="53"/>
        <end position="75"/>
    </location>
</feature>
<keyword evidence="6 24" id="KW-0812">Transmembrane</keyword>
<evidence type="ECO:0000256" key="15">
    <source>
        <dbReference type="ARBA" id="ARBA00023136"/>
    </source>
</evidence>
<feature type="transmembrane region" description="Helical" evidence="24">
    <location>
        <begin position="185"/>
        <end position="208"/>
    </location>
</feature>
<evidence type="ECO:0000256" key="20">
    <source>
        <dbReference type="ARBA" id="ARBA00042688"/>
    </source>
</evidence>
<dbReference type="EMBL" id="JAODUP010001126">
    <property type="protein sequence ID" value="KAK2141290.1"/>
    <property type="molecule type" value="Genomic_DNA"/>
</dbReference>
<feature type="transmembrane region" description="Helical" evidence="24">
    <location>
        <begin position="420"/>
        <end position="449"/>
    </location>
</feature>
<comment type="caution">
    <text evidence="25">The sequence shown here is derived from an EMBL/GenBank/DDBJ whole genome shotgun (WGS) entry which is preliminary data.</text>
</comment>
<evidence type="ECO:0000256" key="13">
    <source>
        <dbReference type="ARBA" id="ARBA00023011"/>
    </source>
</evidence>
<dbReference type="GO" id="GO:0047598">
    <property type="term" value="F:7-dehydrocholesterol reductase activity"/>
    <property type="evidence" value="ECO:0007669"/>
    <property type="project" value="UniProtKB-EC"/>
</dbReference>
<comment type="similarity">
    <text evidence="3">Belongs to the ERG4/ERG24 family.</text>
</comment>
<feature type="transmembrane region" description="Helical" evidence="24">
    <location>
        <begin position="310"/>
        <end position="333"/>
    </location>
</feature>
<feature type="transmembrane region" description="Helical" evidence="24">
    <location>
        <begin position="340"/>
        <end position="362"/>
    </location>
</feature>
<keyword evidence="5" id="KW-0153">Cholesterol metabolism</keyword>
<organism evidence="25 26">
    <name type="scientific">Paralvinella palmiformis</name>
    <dbReference type="NCBI Taxonomy" id="53620"/>
    <lineage>
        <taxon>Eukaryota</taxon>
        <taxon>Metazoa</taxon>
        <taxon>Spiralia</taxon>
        <taxon>Lophotrochozoa</taxon>
        <taxon>Annelida</taxon>
        <taxon>Polychaeta</taxon>
        <taxon>Sedentaria</taxon>
        <taxon>Canalipalpata</taxon>
        <taxon>Terebellida</taxon>
        <taxon>Terebelliformia</taxon>
        <taxon>Alvinellidae</taxon>
        <taxon>Paralvinella</taxon>
    </lineage>
</organism>
<keyword evidence="13" id="KW-0756">Sterol biosynthesis</keyword>
<comment type="catalytic activity">
    <reaction evidence="22">
        <text>7-dehydrodesmosterol + NADPH + H(+) = desmosterol + NADP(+)</text>
        <dbReference type="Rhea" id="RHEA:46740"/>
        <dbReference type="ChEBI" id="CHEBI:15378"/>
        <dbReference type="ChEBI" id="CHEBI:17737"/>
        <dbReference type="ChEBI" id="CHEBI:27910"/>
        <dbReference type="ChEBI" id="CHEBI:57783"/>
        <dbReference type="ChEBI" id="CHEBI:58349"/>
    </reaction>
    <physiologicalReaction direction="left-to-right" evidence="22">
        <dbReference type="Rhea" id="RHEA:46741"/>
    </physiologicalReaction>
</comment>
<evidence type="ECO:0000256" key="16">
    <source>
        <dbReference type="ARBA" id="ARBA00023166"/>
    </source>
</evidence>
<name>A0AAD9IWE0_9ANNE</name>
<evidence type="ECO:0000256" key="5">
    <source>
        <dbReference type="ARBA" id="ARBA00022548"/>
    </source>
</evidence>
<evidence type="ECO:0000256" key="1">
    <source>
        <dbReference type="ARBA" id="ARBA00004477"/>
    </source>
</evidence>
<sequence length="483" mass="54524">MNGERHMDDASNGHVTRRQPDVSNGHTVGLNGNADISRRRARLEDTGGFSFRLVNYTLVPIFLMLFSANISLLLWHACAKHDGSFLAEYRSIAEQGLFRGLCRVWLDIDVLSRFSCLVIAGYCLFAVVLMKLVPGRKVYGPVTPKGHRPVYKDNGFSCFLITMLTFGALQFVLKTRYGLSATVVYDRFGEFLVTLTVLSHVLCLALYFKGLYGPSTAEHGSSGNPIFDYYWGTELYPRLFGVDVKVFTNCRFGLTVWPLLVAIHALKSYELHGFVDGMWVSGALQMAYFAKFFWWEAGYMRTMDIAVDRAGFYICWGCLVFVPGVYASVSMYLVGHPVRLGPCASCALSAVGVCALLVNYWADWQKLRVRDTGGRCTIWGGRPELIRASYVLESGEARHSLLLVSGFWGLARHFHYIPELVLALCWTLPAGFVHLAPYCYLVILTCILIHRTYRDDRKCSAKYGHFWSQYCDRVPYKMIPGLF</sequence>
<dbReference type="Proteomes" id="UP001208570">
    <property type="component" value="Unassembled WGS sequence"/>
</dbReference>
<dbReference type="PROSITE" id="PS01017">
    <property type="entry name" value="STEROL_REDUCT_1"/>
    <property type="match status" value="1"/>
</dbReference>
<evidence type="ECO:0000313" key="26">
    <source>
        <dbReference type="Proteomes" id="UP001208570"/>
    </source>
</evidence>
<dbReference type="PROSITE" id="PS01018">
    <property type="entry name" value="STEROL_REDUCT_2"/>
    <property type="match status" value="1"/>
</dbReference>
<protein>
    <recommendedName>
        <fullName evidence="19">7-dehydrocholesterol reductase</fullName>
        <ecNumber evidence="18">1.3.1.21</ecNumber>
    </recommendedName>
    <alternativeName>
        <fullName evidence="20">Sterol Delta(7)-reductase</fullName>
    </alternativeName>
</protein>
<dbReference type="AlphaFoldDB" id="A0AAD9IWE0"/>
<accession>A0AAD9IWE0</accession>
<dbReference type="Gene3D" id="1.20.120.1630">
    <property type="match status" value="1"/>
</dbReference>
<keyword evidence="15 24" id="KW-0472">Membrane</keyword>
<keyword evidence="26" id="KW-1185">Reference proteome</keyword>
<dbReference type="PANTHER" id="PTHR21257">
    <property type="entry name" value="DELTA(14)-STEROL REDUCTASE"/>
    <property type="match status" value="1"/>
</dbReference>
<evidence type="ECO:0000256" key="2">
    <source>
        <dbReference type="ARBA" id="ARBA00004770"/>
    </source>
</evidence>
<evidence type="ECO:0000256" key="9">
    <source>
        <dbReference type="ARBA" id="ARBA00022857"/>
    </source>
</evidence>
<proteinExistence type="inferred from homology"/>
<evidence type="ECO:0000313" key="25">
    <source>
        <dbReference type="EMBL" id="KAK2141290.1"/>
    </source>
</evidence>
<keyword evidence="17" id="KW-0753">Steroid metabolism</keyword>
<keyword evidence="8" id="KW-0256">Endoplasmic reticulum</keyword>
<evidence type="ECO:0000256" key="21">
    <source>
        <dbReference type="ARBA" id="ARBA00047795"/>
    </source>
</evidence>
<evidence type="ECO:0000256" key="19">
    <source>
        <dbReference type="ARBA" id="ARBA00039984"/>
    </source>
</evidence>
<keyword evidence="4" id="KW-0444">Lipid biosynthesis</keyword>
<evidence type="ECO:0000256" key="7">
    <source>
        <dbReference type="ARBA" id="ARBA00022778"/>
    </source>
</evidence>
<feature type="transmembrane region" description="Helical" evidence="24">
    <location>
        <begin position="154"/>
        <end position="173"/>
    </location>
</feature>
<keyword evidence="16" id="KW-1207">Sterol metabolism</keyword>
<evidence type="ECO:0000256" key="11">
    <source>
        <dbReference type="ARBA" id="ARBA00022989"/>
    </source>
</evidence>
<dbReference type="InterPro" id="IPR018083">
    <property type="entry name" value="Sterol_reductase_CS"/>
</dbReference>
<evidence type="ECO:0000256" key="3">
    <source>
        <dbReference type="ARBA" id="ARBA00005402"/>
    </source>
</evidence>
<evidence type="ECO:0000256" key="23">
    <source>
        <dbReference type="SAM" id="MobiDB-lite"/>
    </source>
</evidence>
<evidence type="ECO:0000256" key="4">
    <source>
        <dbReference type="ARBA" id="ARBA00022516"/>
    </source>
</evidence>
<keyword evidence="12" id="KW-0560">Oxidoreductase</keyword>
<gene>
    <name evidence="25" type="ORF">LSH36_1126g00027</name>
</gene>
<keyword evidence="10" id="KW-0752">Steroid biosynthesis</keyword>
<evidence type="ECO:0000256" key="12">
    <source>
        <dbReference type="ARBA" id="ARBA00023002"/>
    </source>
</evidence>
<evidence type="ECO:0000256" key="18">
    <source>
        <dbReference type="ARBA" id="ARBA00038851"/>
    </source>
</evidence>
<evidence type="ECO:0000256" key="14">
    <source>
        <dbReference type="ARBA" id="ARBA00023098"/>
    </source>
</evidence>
<evidence type="ECO:0000256" key="17">
    <source>
        <dbReference type="ARBA" id="ARBA00023221"/>
    </source>
</evidence>
<evidence type="ECO:0000256" key="22">
    <source>
        <dbReference type="ARBA" id="ARBA00047826"/>
    </source>
</evidence>
<reference evidence="25" key="1">
    <citation type="journal article" date="2023" name="Mol. Biol. Evol.">
        <title>Third-Generation Sequencing Reveals the Adaptive Role of the Epigenome in Three Deep-Sea Polychaetes.</title>
        <authorList>
            <person name="Perez M."/>
            <person name="Aroh O."/>
            <person name="Sun Y."/>
            <person name="Lan Y."/>
            <person name="Juniper S.K."/>
            <person name="Young C.R."/>
            <person name="Angers B."/>
            <person name="Qian P.Y."/>
        </authorList>
    </citation>
    <scope>NUCLEOTIDE SEQUENCE</scope>
    <source>
        <strain evidence="25">P08H-3</strain>
    </source>
</reference>
<keyword evidence="7" id="KW-0152">Cholesterol biosynthesis</keyword>
<dbReference type="InterPro" id="IPR001171">
    <property type="entry name" value="ERG24_DHCR-like"/>
</dbReference>
<keyword evidence="9" id="KW-0521">NADP</keyword>
<keyword evidence="14" id="KW-0443">Lipid metabolism</keyword>
<dbReference type="GO" id="GO:0016132">
    <property type="term" value="P:brassinosteroid biosynthetic process"/>
    <property type="evidence" value="ECO:0007669"/>
    <property type="project" value="TreeGrafter"/>
</dbReference>
<dbReference type="PANTHER" id="PTHR21257:SF38">
    <property type="entry name" value="7-DEHYDROCHOLESTEROL REDUCTASE"/>
    <property type="match status" value="1"/>
</dbReference>
<evidence type="ECO:0000256" key="8">
    <source>
        <dbReference type="ARBA" id="ARBA00022824"/>
    </source>
</evidence>
<comment type="pathway">
    <text evidence="2">Steroid biosynthesis; cholesterol biosynthesis.</text>
</comment>
<dbReference type="GO" id="GO:0005789">
    <property type="term" value="C:endoplasmic reticulum membrane"/>
    <property type="evidence" value="ECO:0007669"/>
    <property type="project" value="UniProtKB-SubCell"/>
</dbReference>
<feature type="transmembrane region" description="Helical" evidence="24">
    <location>
        <begin position="114"/>
        <end position="134"/>
    </location>
</feature>
<dbReference type="Pfam" id="PF01222">
    <property type="entry name" value="ERG4_ERG24"/>
    <property type="match status" value="1"/>
</dbReference>
<evidence type="ECO:0000256" key="24">
    <source>
        <dbReference type="SAM" id="Phobius"/>
    </source>
</evidence>
<feature type="region of interest" description="Disordered" evidence="23">
    <location>
        <begin position="1"/>
        <end position="31"/>
    </location>
</feature>
<comment type="catalytic activity">
    <reaction evidence="21">
        <text>cholesterol + NADP(+) = 7-dehydrocholesterol + NADPH + H(+)</text>
        <dbReference type="Rhea" id="RHEA:23984"/>
        <dbReference type="ChEBI" id="CHEBI:15378"/>
        <dbReference type="ChEBI" id="CHEBI:16113"/>
        <dbReference type="ChEBI" id="CHEBI:17759"/>
        <dbReference type="ChEBI" id="CHEBI:57783"/>
        <dbReference type="ChEBI" id="CHEBI:58349"/>
        <dbReference type="EC" id="1.3.1.21"/>
    </reaction>
    <physiologicalReaction direction="right-to-left" evidence="21">
        <dbReference type="Rhea" id="RHEA:23986"/>
    </physiologicalReaction>
</comment>
<dbReference type="EC" id="1.3.1.21" evidence="18"/>
<dbReference type="GO" id="GO:0006695">
    <property type="term" value="P:cholesterol biosynthetic process"/>
    <property type="evidence" value="ECO:0007669"/>
    <property type="project" value="UniProtKB-KW"/>
</dbReference>
<comment type="subcellular location">
    <subcellularLocation>
        <location evidence="1">Endoplasmic reticulum membrane</location>
        <topology evidence="1">Multi-pass membrane protein</topology>
    </subcellularLocation>
</comment>
<evidence type="ECO:0000256" key="10">
    <source>
        <dbReference type="ARBA" id="ARBA00022955"/>
    </source>
</evidence>
<evidence type="ECO:0000256" key="6">
    <source>
        <dbReference type="ARBA" id="ARBA00022692"/>
    </source>
</evidence>